<evidence type="ECO:0000313" key="3">
    <source>
        <dbReference type="EMBL" id="KZZ93907.1"/>
    </source>
</evidence>
<sequence>MRSIDHGSSDDDRSSGHQRETSSSNKRQKRGDDDTSISPRQSSRQATQNAYEAVAEAEKKQQQRQQKLEKAQAAAARTKSAVEKARSEEQFDTLARQQEKLEKKQQKLEKQKLKLEEQQRKLNEERKMLKEIPQEEPTFGAKSSTKPPSSPTQIGSRMKMTTISPNQRRRRTRRVFNGTRMLKGYDSPSSDSDDGVGSMKSTKVDTEVVDEHDGNDSEDSDDVITSSQPSRRRQLSKQTSEDVGDEDKKIESNDDDDDDDEIKPHTPRLRRGIVRPSGGKEEAEEGKYDQDDSKKDQNQLDLEDDLEFLEDSAVKDTRTRGTVVNSAKAKRMAYLEQLRQRRSGTKPEEREVMEPSEDEDSEEDTDEDKAETRSGQSVRKSRDYDNEREPIEMIDLDQDDEDFIVEGDAEDLVGVPDNEVALPFEFSRHRYKRNKEYFRDVVEWMVHNKLNPAFPRDDAVYKAAFEKVNDEVMGLAASQLISSVWTLDFRRSLEARPIAEFKLFAGESGCDACKRSTHTATYEVAFKGKPYSLRTLEPLTDGEGKSDDEDGDDEEGNDDGSDSSSDDSESSSDEDDEKAKKEEEDNCKKMTRRMRRARRPPAQDE</sequence>
<dbReference type="InterPro" id="IPR025451">
    <property type="entry name" value="DUF4211"/>
</dbReference>
<gene>
    <name evidence="3" type="ORF">AAP_02000</name>
</gene>
<dbReference type="PANTHER" id="PTHR35711">
    <property type="entry name" value="EXPRESSED PROTEIN"/>
    <property type="match status" value="1"/>
</dbReference>
<feature type="compositionally biased region" description="Basic and acidic residues" evidence="1">
    <location>
        <begin position="56"/>
        <end position="70"/>
    </location>
</feature>
<feature type="compositionally biased region" description="Basic and acidic residues" evidence="1">
    <location>
        <begin position="278"/>
        <end position="298"/>
    </location>
</feature>
<organism evidence="3 4">
    <name type="scientific">Ascosphaera apis ARSEF 7405</name>
    <dbReference type="NCBI Taxonomy" id="392613"/>
    <lineage>
        <taxon>Eukaryota</taxon>
        <taxon>Fungi</taxon>
        <taxon>Dikarya</taxon>
        <taxon>Ascomycota</taxon>
        <taxon>Pezizomycotina</taxon>
        <taxon>Eurotiomycetes</taxon>
        <taxon>Eurotiomycetidae</taxon>
        <taxon>Onygenales</taxon>
        <taxon>Ascosphaeraceae</taxon>
        <taxon>Ascosphaera</taxon>
    </lineage>
</organism>
<dbReference type="Proteomes" id="UP000242877">
    <property type="component" value="Unassembled WGS sequence"/>
</dbReference>
<feature type="region of interest" description="Disordered" evidence="1">
    <location>
        <begin position="534"/>
        <end position="605"/>
    </location>
</feature>
<dbReference type="PANTHER" id="PTHR35711:SF1">
    <property type="entry name" value="ECTODERMAL, ISOFORM F"/>
    <property type="match status" value="1"/>
</dbReference>
<dbReference type="VEuPathDB" id="FungiDB:AAP_02000"/>
<evidence type="ECO:0000259" key="2">
    <source>
        <dbReference type="Pfam" id="PF13926"/>
    </source>
</evidence>
<dbReference type="EMBL" id="AZGZ01000007">
    <property type="protein sequence ID" value="KZZ93907.1"/>
    <property type="molecule type" value="Genomic_DNA"/>
</dbReference>
<dbReference type="AlphaFoldDB" id="A0A168AGQ3"/>
<keyword evidence="4" id="KW-1185">Reference proteome</keyword>
<proteinExistence type="predicted"/>
<feature type="compositionally biased region" description="Acidic residues" evidence="1">
    <location>
        <begin position="354"/>
        <end position="369"/>
    </location>
</feature>
<evidence type="ECO:0000313" key="4">
    <source>
        <dbReference type="Proteomes" id="UP000242877"/>
    </source>
</evidence>
<protein>
    <recommendedName>
        <fullName evidence="2">DUF4211 domain-containing protein</fullName>
    </recommendedName>
</protein>
<name>A0A168AGQ3_9EURO</name>
<dbReference type="Pfam" id="PF13926">
    <property type="entry name" value="DUF4211"/>
    <property type="match status" value="1"/>
</dbReference>
<feature type="compositionally biased region" description="Basic and acidic residues" evidence="1">
    <location>
        <begin position="380"/>
        <end position="391"/>
    </location>
</feature>
<dbReference type="OrthoDB" id="21499at2759"/>
<feature type="compositionally biased region" description="Basic and acidic residues" evidence="1">
    <location>
        <begin position="1"/>
        <end position="20"/>
    </location>
</feature>
<feature type="compositionally biased region" description="Acidic residues" evidence="1">
    <location>
        <begin position="546"/>
        <end position="576"/>
    </location>
</feature>
<feature type="compositionally biased region" description="Polar residues" evidence="1">
    <location>
        <begin position="153"/>
        <end position="166"/>
    </location>
</feature>
<feature type="domain" description="DUF4211" evidence="2">
    <location>
        <begin position="402"/>
        <end position="536"/>
    </location>
</feature>
<feature type="compositionally biased region" description="Basic and acidic residues" evidence="1">
    <location>
        <begin position="202"/>
        <end position="215"/>
    </location>
</feature>
<feature type="compositionally biased region" description="Acidic residues" evidence="1">
    <location>
        <begin position="301"/>
        <end position="310"/>
    </location>
</feature>
<comment type="caution">
    <text evidence="3">The sequence shown here is derived from an EMBL/GenBank/DDBJ whole genome shotgun (WGS) entry which is preliminary data.</text>
</comment>
<feature type="compositionally biased region" description="Polar residues" evidence="1">
    <location>
        <begin position="36"/>
        <end position="49"/>
    </location>
</feature>
<evidence type="ECO:0000256" key="1">
    <source>
        <dbReference type="SAM" id="MobiDB-lite"/>
    </source>
</evidence>
<feature type="compositionally biased region" description="Basic residues" evidence="1">
    <location>
        <begin position="589"/>
        <end position="599"/>
    </location>
</feature>
<feature type="compositionally biased region" description="Basic and acidic residues" evidence="1">
    <location>
        <begin position="97"/>
        <end position="133"/>
    </location>
</feature>
<feature type="region of interest" description="Disordered" evidence="1">
    <location>
        <begin position="1"/>
        <end position="395"/>
    </location>
</feature>
<accession>A0A168AGQ3</accession>
<reference evidence="3 4" key="1">
    <citation type="journal article" date="2016" name="Genome Biol. Evol.">
        <title>Divergent and convergent evolution of fungal pathogenicity.</title>
        <authorList>
            <person name="Shang Y."/>
            <person name="Xiao G."/>
            <person name="Zheng P."/>
            <person name="Cen K."/>
            <person name="Zhan S."/>
            <person name="Wang C."/>
        </authorList>
    </citation>
    <scope>NUCLEOTIDE SEQUENCE [LARGE SCALE GENOMIC DNA]</scope>
    <source>
        <strain evidence="3 4">ARSEF 7405</strain>
    </source>
</reference>
<feature type="compositionally biased region" description="Basic and acidic residues" evidence="1">
    <location>
        <begin position="80"/>
        <end position="89"/>
    </location>
</feature>
<feature type="compositionally biased region" description="Basic and acidic residues" evidence="1">
    <location>
        <begin position="577"/>
        <end position="588"/>
    </location>
</feature>